<dbReference type="InterPro" id="IPR036259">
    <property type="entry name" value="MFS_trans_sf"/>
</dbReference>
<keyword evidence="3 6" id="KW-0812">Transmembrane</keyword>
<dbReference type="PANTHER" id="PTHR42718:SF9">
    <property type="entry name" value="MAJOR FACILITATOR SUPERFAMILY MULTIDRUG TRANSPORTER MFSC"/>
    <property type="match status" value="1"/>
</dbReference>
<feature type="transmembrane region" description="Helical" evidence="6">
    <location>
        <begin position="36"/>
        <end position="56"/>
    </location>
</feature>
<protein>
    <submittedName>
        <fullName evidence="8">MFS transporter</fullName>
    </submittedName>
</protein>
<evidence type="ECO:0000313" key="8">
    <source>
        <dbReference type="EMBL" id="MCL6697230.1"/>
    </source>
</evidence>
<keyword evidence="2" id="KW-0813">Transport</keyword>
<dbReference type="PROSITE" id="PS50850">
    <property type="entry name" value="MFS"/>
    <property type="match status" value="1"/>
</dbReference>
<evidence type="ECO:0000256" key="6">
    <source>
        <dbReference type="SAM" id="Phobius"/>
    </source>
</evidence>
<feature type="transmembrane region" description="Helical" evidence="6">
    <location>
        <begin position="122"/>
        <end position="144"/>
    </location>
</feature>
<reference evidence="8 9" key="1">
    <citation type="submission" date="2022-05" db="EMBL/GenBank/DDBJ databases">
        <authorList>
            <person name="Jo J.-H."/>
            <person name="Im W.-T."/>
        </authorList>
    </citation>
    <scope>NUCLEOTIDE SEQUENCE [LARGE SCALE GENOMIC DNA]</scope>
    <source>
        <strain evidence="8 9">NSE70-1</strain>
    </source>
</reference>
<feature type="transmembrane region" description="Helical" evidence="6">
    <location>
        <begin position="317"/>
        <end position="337"/>
    </location>
</feature>
<evidence type="ECO:0000256" key="2">
    <source>
        <dbReference type="ARBA" id="ARBA00022448"/>
    </source>
</evidence>
<feature type="transmembrane region" description="Helical" evidence="6">
    <location>
        <begin position="383"/>
        <end position="404"/>
    </location>
</feature>
<comment type="subcellular location">
    <subcellularLocation>
        <location evidence="1">Membrane</location>
        <topology evidence="1">Multi-pass membrane protein</topology>
    </subcellularLocation>
</comment>
<feature type="domain" description="Major facilitator superfamily (MFS) profile" evidence="7">
    <location>
        <begin position="1"/>
        <end position="443"/>
    </location>
</feature>
<dbReference type="EMBL" id="JAMGBA010000001">
    <property type="protein sequence ID" value="MCL6697230.1"/>
    <property type="molecule type" value="Genomic_DNA"/>
</dbReference>
<dbReference type="RefSeq" id="WP_249902611.1">
    <property type="nucleotide sequence ID" value="NZ_JAMGBA010000001.1"/>
</dbReference>
<proteinExistence type="predicted"/>
<evidence type="ECO:0000313" key="9">
    <source>
        <dbReference type="Proteomes" id="UP001203410"/>
    </source>
</evidence>
<keyword evidence="5 6" id="KW-0472">Membrane</keyword>
<feature type="transmembrane region" description="Helical" evidence="6">
    <location>
        <begin position="150"/>
        <end position="169"/>
    </location>
</feature>
<evidence type="ECO:0000256" key="3">
    <source>
        <dbReference type="ARBA" id="ARBA00022692"/>
    </source>
</evidence>
<dbReference type="PANTHER" id="PTHR42718">
    <property type="entry name" value="MAJOR FACILITATOR SUPERFAMILY MULTIDRUG TRANSPORTER MFSC"/>
    <property type="match status" value="1"/>
</dbReference>
<feature type="transmembrane region" description="Helical" evidence="6">
    <location>
        <begin position="63"/>
        <end position="83"/>
    </location>
</feature>
<evidence type="ECO:0000259" key="7">
    <source>
        <dbReference type="PROSITE" id="PS50850"/>
    </source>
</evidence>
<feature type="transmembrane region" description="Helical" evidence="6">
    <location>
        <begin position="410"/>
        <end position="436"/>
    </location>
</feature>
<dbReference type="InterPro" id="IPR011701">
    <property type="entry name" value="MFS"/>
</dbReference>
<feature type="transmembrane region" description="Helical" evidence="6">
    <location>
        <begin position="253"/>
        <end position="278"/>
    </location>
</feature>
<dbReference type="Proteomes" id="UP001203410">
    <property type="component" value="Unassembled WGS sequence"/>
</dbReference>
<dbReference type="Pfam" id="PF07690">
    <property type="entry name" value="MFS_1"/>
    <property type="match status" value="2"/>
</dbReference>
<evidence type="ECO:0000256" key="4">
    <source>
        <dbReference type="ARBA" id="ARBA00022989"/>
    </source>
</evidence>
<keyword evidence="9" id="KW-1185">Reference proteome</keyword>
<feature type="transmembrane region" description="Helical" evidence="6">
    <location>
        <begin position="284"/>
        <end position="305"/>
    </location>
</feature>
<feature type="transmembrane region" description="Helical" evidence="6">
    <location>
        <begin position="89"/>
        <end position="110"/>
    </location>
</feature>
<dbReference type="Gene3D" id="1.20.1720.10">
    <property type="entry name" value="Multidrug resistance protein D"/>
    <property type="match status" value="1"/>
</dbReference>
<keyword evidence="4 6" id="KW-1133">Transmembrane helix</keyword>
<sequence>MSIAASSLSFIDGSILNVALPAIRASTGAGAAEVQWVVNAYTLPLAALILLGGALGDHHGRRLWLVIGTGLFGIASLICALSGSLEMLLAGRALQGVGAALLLPNSLALLNGVYEGEQRGQAIGTWAAAGAICAAIAPLIGGWLVEHVGWPSIFYINLPLVAAAILVALTRVEEVSEPEKARLDGLGAGLATLGLGASTYGLTLWSQKFALTPTAAITIAAGAALLAGFLLWERRLGDKAMIPLALFGNRCFSSLNLMTFLLYGAFGGSLLLIPYVLIEAGGYSPIQAGLSLLPLSILLGLASPLMGKLAVRLGPKIPLTLGPIIVGIGLLLGTRIAEDQAYWTHAFPAILTLSIGMALAVAPLTSTVLAAVERHQTGMASGFNSAVARLGGLIVVAMLGAVLVNSGEALLRPFAATLVAMAVAAGLAGAAAFFGLRGNWRRQREPITA</sequence>
<feature type="transmembrane region" description="Helical" evidence="6">
    <location>
        <begin position="349"/>
        <end position="371"/>
    </location>
</feature>
<dbReference type="InterPro" id="IPR020846">
    <property type="entry name" value="MFS_dom"/>
</dbReference>
<feature type="transmembrane region" description="Helical" evidence="6">
    <location>
        <begin position="209"/>
        <end position="232"/>
    </location>
</feature>
<organism evidence="8 9">
    <name type="scientific">Sphingomonas caseinilyticus</name>
    <dbReference type="NCBI Taxonomy" id="2908205"/>
    <lineage>
        <taxon>Bacteria</taxon>
        <taxon>Pseudomonadati</taxon>
        <taxon>Pseudomonadota</taxon>
        <taxon>Alphaproteobacteria</taxon>
        <taxon>Sphingomonadales</taxon>
        <taxon>Sphingomonadaceae</taxon>
        <taxon>Sphingomonas</taxon>
    </lineage>
</organism>
<comment type="caution">
    <text evidence="8">The sequence shown here is derived from an EMBL/GenBank/DDBJ whole genome shotgun (WGS) entry which is preliminary data.</text>
</comment>
<evidence type="ECO:0000256" key="1">
    <source>
        <dbReference type="ARBA" id="ARBA00004141"/>
    </source>
</evidence>
<name>A0ABT0RRD1_9SPHN</name>
<gene>
    <name evidence="8" type="ORF">LZ496_00290</name>
</gene>
<feature type="transmembrane region" description="Helical" evidence="6">
    <location>
        <begin position="181"/>
        <end position="203"/>
    </location>
</feature>
<dbReference type="CDD" id="cd17321">
    <property type="entry name" value="MFS_MMR_MDR_like"/>
    <property type="match status" value="1"/>
</dbReference>
<evidence type="ECO:0000256" key="5">
    <source>
        <dbReference type="ARBA" id="ARBA00023136"/>
    </source>
</evidence>
<accession>A0ABT0RRD1</accession>
<dbReference type="SUPFAM" id="SSF103473">
    <property type="entry name" value="MFS general substrate transporter"/>
    <property type="match status" value="1"/>
</dbReference>
<dbReference type="Gene3D" id="1.20.1250.20">
    <property type="entry name" value="MFS general substrate transporter like domains"/>
    <property type="match status" value="1"/>
</dbReference>